<gene>
    <name evidence="1" type="ORF">P175DRAFT_0561123</name>
</gene>
<dbReference type="Proteomes" id="UP000244073">
    <property type="component" value="Unassembled WGS sequence"/>
</dbReference>
<comment type="caution">
    <text evidence="1">The sequence shown here is derived from an EMBL/GenBank/DDBJ whole genome shotgun (WGS) entry which is preliminary data.</text>
</comment>
<name>A0A2T5LLB0_9EURO</name>
<evidence type="ECO:0000313" key="2">
    <source>
        <dbReference type="Proteomes" id="UP000244073"/>
    </source>
</evidence>
<sequence>MIATCPLHTTLVPRWIPHRPGSSHNFCLLERGEVCYPITHAIKERIFGRLPRSSRLTEGHDVLVSLQPGIGSDPFLAAPPPPLDSSNHLGRFLALWSVFSSSMRSATASRATLSLSSFQSDARRTATSPRNLYPCRTWRGANHGYSPHRSDPGLVCETVPWICPRVLP</sequence>
<dbReference type="GeneID" id="63817909"/>
<organism evidence="1 2">
    <name type="scientific">Aspergillus ochraceoroseus IBT 24754</name>
    <dbReference type="NCBI Taxonomy" id="1392256"/>
    <lineage>
        <taxon>Eukaryota</taxon>
        <taxon>Fungi</taxon>
        <taxon>Dikarya</taxon>
        <taxon>Ascomycota</taxon>
        <taxon>Pezizomycotina</taxon>
        <taxon>Eurotiomycetes</taxon>
        <taxon>Eurotiomycetidae</taxon>
        <taxon>Eurotiales</taxon>
        <taxon>Aspergillaceae</taxon>
        <taxon>Aspergillus</taxon>
        <taxon>Aspergillus subgen. Nidulantes</taxon>
    </lineage>
</organism>
<protein>
    <submittedName>
        <fullName evidence="1">Uncharacterized protein</fullName>
    </submittedName>
</protein>
<dbReference type="AlphaFoldDB" id="A0A2T5LLB0"/>
<evidence type="ECO:0000313" key="1">
    <source>
        <dbReference type="EMBL" id="PTU17070.1"/>
    </source>
</evidence>
<proteinExistence type="predicted"/>
<dbReference type="EMBL" id="MSFN02000012">
    <property type="protein sequence ID" value="PTU17070.1"/>
    <property type="molecule type" value="Genomic_DNA"/>
</dbReference>
<accession>A0A2T5LLB0</accession>
<dbReference type="VEuPathDB" id="FungiDB:P175DRAFT_0561123"/>
<dbReference type="RefSeq" id="XP_040748462.1">
    <property type="nucleotide sequence ID" value="XM_040901025.1"/>
</dbReference>
<reference evidence="1 2" key="1">
    <citation type="journal article" date="2018" name="Proc. Natl. Acad. Sci. U.S.A.">
        <title>Linking secondary metabolites to gene clusters through genome sequencing of six diverse Aspergillus species.</title>
        <authorList>
            <person name="Kaerboelling I."/>
            <person name="Vesth T.C."/>
            <person name="Frisvad J.C."/>
            <person name="Nybo J.L."/>
            <person name="Theobald S."/>
            <person name="Kuo A."/>
            <person name="Bowyer P."/>
            <person name="Matsuda Y."/>
            <person name="Mondo S."/>
            <person name="Lyhne E.K."/>
            <person name="Kogle M.E."/>
            <person name="Clum A."/>
            <person name="Lipzen A."/>
            <person name="Salamov A."/>
            <person name="Ngan C.Y."/>
            <person name="Daum C."/>
            <person name="Chiniquy J."/>
            <person name="Barry K."/>
            <person name="LaButti K."/>
            <person name="Haridas S."/>
            <person name="Simmons B.A."/>
            <person name="Magnuson J.K."/>
            <person name="Mortensen U.H."/>
            <person name="Larsen T.O."/>
            <person name="Grigoriev I.V."/>
            <person name="Baker S.E."/>
            <person name="Andersen M.R."/>
        </authorList>
    </citation>
    <scope>NUCLEOTIDE SEQUENCE [LARGE SCALE GENOMIC DNA]</scope>
    <source>
        <strain evidence="1 2">IBT 24754</strain>
    </source>
</reference>